<organism evidence="1">
    <name type="scientific">Rhizophora mucronata</name>
    <name type="common">Asiatic mangrove</name>
    <dbReference type="NCBI Taxonomy" id="61149"/>
    <lineage>
        <taxon>Eukaryota</taxon>
        <taxon>Viridiplantae</taxon>
        <taxon>Streptophyta</taxon>
        <taxon>Embryophyta</taxon>
        <taxon>Tracheophyta</taxon>
        <taxon>Spermatophyta</taxon>
        <taxon>Magnoliopsida</taxon>
        <taxon>eudicotyledons</taxon>
        <taxon>Gunneridae</taxon>
        <taxon>Pentapetalae</taxon>
        <taxon>rosids</taxon>
        <taxon>fabids</taxon>
        <taxon>Malpighiales</taxon>
        <taxon>Rhizophoraceae</taxon>
        <taxon>Rhizophora</taxon>
    </lineage>
</organism>
<sequence length="19" mass="2187">MSVYVLCKASSCQKRKLEL</sequence>
<dbReference type="AlphaFoldDB" id="A0A2P2QN85"/>
<proteinExistence type="predicted"/>
<protein>
    <submittedName>
        <fullName evidence="1">Uncharacterized protein</fullName>
    </submittedName>
</protein>
<dbReference type="EMBL" id="GGEC01087893">
    <property type="protein sequence ID" value="MBX68377.1"/>
    <property type="molecule type" value="Transcribed_RNA"/>
</dbReference>
<accession>A0A2P2QN85</accession>
<evidence type="ECO:0000313" key="1">
    <source>
        <dbReference type="EMBL" id="MBX68377.1"/>
    </source>
</evidence>
<reference evidence="1" key="1">
    <citation type="submission" date="2018-02" db="EMBL/GenBank/DDBJ databases">
        <title>Rhizophora mucronata_Transcriptome.</title>
        <authorList>
            <person name="Meera S.P."/>
            <person name="Sreeshan A."/>
            <person name="Augustine A."/>
        </authorList>
    </citation>
    <scope>NUCLEOTIDE SEQUENCE</scope>
    <source>
        <tissue evidence="1">Leaf</tissue>
    </source>
</reference>
<name>A0A2P2QN85_RHIMU</name>